<proteinExistence type="inferred from homology"/>
<dbReference type="PANTHER" id="PTHR43570">
    <property type="entry name" value="ALDEHYDE DEHYDROGENASE"/>
    <property type="match status" value="1"/>
</dbReference>
<dbReference type="InterPro" id="IPR015590">
    <property type="entry name" value="Aldehyde_DH_dom"/>
</dbReference>
<dbReference type="PANTHER" id="PTHR43570:SF16">
    <property type="entry name" value="ALDEHYDE DEHYDROGENASE TYPE III, ISOFORM Q"/>
    <property type="match status" value="1"/>
</dbReference>
<evidence type="ECO:0000256" key="3">
    <source>
        <dbReference type="PROSITE-ProRule" id="PRU10007"/>
    </source>
</evidence>
<evidence type="ECO:0000313" key="7">
    <source>
        <dbReference type="Proteomes" id="UP000736583"/>
    </source>
</evidence>
<dbReference type="InterPro" id="IPR029510">
    <property type="entry name" value="Ald_DH_CS_GLU"/>
</dbReference>
<evidence type="ECO:0000256" key="1">
    <source>
        <dbReference type="ARBA" id="ARBA00023002"/>
    </source>
</evidence>
<feature type="active site" evidence="3">
    <location>
        <position position="212"/>
    </location>
</feature>
<dbReference type="PROSITE" id="PS00687">
    <property type="entry name" value="ALDEHYDE_DEHYDR_GLU"/>
    <property type="match status" value="1"/>
</dbReference>
<name>A0ABS6F0J3_9CLOT</name>
<reference evidence="6 7" key="1">
    <citation type="submission" date="2021-06" db="EMBL/GenBank/DDBJ databases">
        <authorList>
            <person name="Sun Q."/>
            <person name="Li D."/>
        </authorList>
    </citation>
    <scope>NUCLEOTIDE SEQUENCE [LARGE SCALE GENOMIC DNA]</scope>
    <source>
        <strain evidence="6 7">MSJ-4</strain>
    </source>
</reference>
<evidence type="ECO:0000259" key="5">
    <source>
        <dbReference type="Pfam" id="PF00171"/>
    </source>
</evidence>
<dbReference type="RefSeq" id="WP_216456899.1">
    <property type="nucleotide sequence ID" value="NZ_JAHLQL010000002.1"/>
</dbReference>
<organism evidence="6 7">
    <name type="scientific">Clostridium simiarum</name>
    <dbReference type="NCBI Taxonomy" id="2841506"/>
    <lineage>
        <taxon>Bacteria</taxon>
        <taxon>Bacillati</taxon>
        <taxon>Bacillota</taxon>
        <taxon>Clostridia</taxon>
        <taxon>Eubacteriales</taxon>
        <taxon>Clostridiaceae</taxon>
        <taxon>Clostridium</taxon>
    </lineage>
</organism>
<comment type="similarity">
    <text evidence="2 4">Belongs to the aldehyde dehydrogenase family.</text>
</comment>
<gene>
    <name evidence="6" type="ORF">KQI89_09500</name>
</gene>
<dbReference type="PIRSF" id="PIRSF036492">
    <property type="entry name" value="ALDH"/>
    <property type="match status" value="1"/>
</dbReference>
<evidence type="ECO:0000256" key="2">
    <source>
        <dbReference type="PIRNR" id="PIRNR036492"/>
    </source>
</evidence>
<dbReference type="CDD" id="cd07136">
    <property type="entry name" value="ALDH_YwdH-P39616"/>
    <property type="match status" value="1"/>
</dbReference>
<evidence type="ECO:0000313" key="6">
    <source>
        <dbReference type="EMBL" id="MBU5592003.1"/>
    </source>
</evidence>
<keyword evidence="1 2" id="KW-0560">Oxidoreductase</keyword>
<sequence length="456" mass="51748">MNEAKELINTQRSYFLNGNTLPIDFRIKTLKKLKISIINHEDEILDALWKDLRKSKFEAYATEIGLVLEEIDLAIKSVKKWSKAKRKRTPMVHFPASSYVYPQPYGVVLIMSPWNYPFQLTMAPLVGALTAGNCAVIKPSKYSPNINIVLKKIIKECFQREYVDVIYESGGREAIREILEQKFDYIFFTGSVSTGKVVMESASKHLTPITLELGGKSPCIVDKDADIDLSAKRIVWGKLVNAGQTCVAPDYLMIHKSIKANFIESMKKYIEIFYGKDSKLSPDYPRIINSKQFDRLKGYLEKGNIVVGGNTAREELYFEPTVIEGVSLEDPIMKEEIFGPIFPLLEFEDLSEVIHFVNSRPKPLALYYFSENKTSQETILKNTASGGSCINDTIIHVASHHIPFGGVGESGMGGYHGKSSFETFSHYKSVIKRGRLDINFRYAPYKERFNLLKKIM</sequence>
<accession>A0ABS6F0J3</accession>
<dbReference type="Pfam" id="PF00171">
    <property type="entry name" value="Aldedh"/>
    <property type="match status" value="1"/>
</dbReference>
<dbReference type="PROSITE" id="PS00070">
    <property type="entry name" value="ALDEHYDE_DEHYDR_CYS"/>
    <property type="match status" value="1"/>
</dbReference>
<evidence type="ECO:0000256" key="4">
    <source>
        <dbReference type="RuleBase" id="RU003345"/>
    </source>
</evidence>
<protein>
    <recommendedName>
        <fullName evidence="2">Aldehyde dehydrogenase</fullName>
    </recommendedName>
</protein>
<comment type="caution">
    <text evidence="6">The sequence shown here is derived from an EMBL/GenBank/DDBJ whole genome shotgun (WGS) entry which is preliminary data.</text>
</comment>
<dbReference type="EMBL" id="JAHLQL010000002">
    <property type="protein sequence ID" value="MBU5592003.1"/>
    <property type="molecule type" value="Genomic_DNA"/>
</dbReference>
<keyword evidence="7" id="KW-1185">Reference proteome</keyword>
<dbReference type="InterPro" id="IPR012394">
    <property type="entry name" value="Aldehyde_DH_NAD(P)"/>
</dbReference>
<feature type="domain" description="Aldehyde dehydrogenase" evidence="5">
    <location>
        <begin position="5"/>
        <end position="430"/>
    </location>
</feature>
<dbReference type="InterPro" id="IPR016160">
    <property type="entry name" value="Ald_DH_CS_CYS"/>
</dbReference>
<dbReference type="Proteomes" id="UP000736583">
    <property type="component" value="Unassembled WGS sequence"/>
</dbReference>